<keyword evidence="2" id="KW-0902">Two-component regulatory system</keyword>
<comment type="caution">
    <text evidence="5">The sequence shown here is derived from an EMBL/GenBank/DDBJ whole genome shotgun (WGS) entry which is preliminary data.</text>
</comment>
<evidence type="ECO:0000256" key="2">
    <source>
        <dbReference type="ARBA" id="ARBA00023012"/>
    </source>
</evidence>
<dbReference type="InterPro" id="IPR009061">
    <property type="entry name" value="DNA-bd_dom_put_sf"/>
</dbReference>
<dbReference type="InterPro" id="IPR011006">
    <property type="entry name" value="CheY-like_superfamily"/>
</dbReference>
<dbReference type="SUPFAM" id="SSF52172">
    <property type="entry name" value="CheY-like"/>
    <property type="match status" value="1"/>
</dbReference>
<dbReference type="RefSeq" id="WP_142905217.1">
    <property type="nucleotide sequence ID" value="NZ_ML660095.1"/>
</dbReference>
<dbReference type="SUPFAM" id="SSF46955">
    <property type="entry name" value="Putative DNA-binding domain"/>
    <property type="match status" value="1"/>
</dbReference>
<dbReference type="InterPro" id="IPR041657">
    <property type="entry name" value="HTH_17"/>
</dbReference>
<protein>
    <submittedName>
        <fullName evidence="5">Response regulator</fullName>
    </submittedName>
</protein>
<keyword evidence="6" id="KW-1185">Reference proteome</keyword>
<sequence length="191" mass="20484">MTTQPKSLTTGQAAAFCSVSLRTVINWINRGLLAAHKLPGRGDHRIQPQDLVQFMRTNDMPVPQALLDGAQSETRVALVVDDDGAMARSISRVLRQAGFEVTAVHNGFEAGMALMRLRPQLMTLDLQMPGLSGFEVLAQMREQGLTETRVIVISGMDAGSRARAGEAGAAAVLAKPFDESELIACAKQLAV</sequence>
<dbReference type="EMBL" id="VHSG01000015">
    <property type="protein sequence ID" value="TQV76008.1"/>
    <property type="molecule type" value="Genomic_DNA"/>
</dbReference>
<dbReference type="PANTHER" id="PTHR44591">
    <property type="entry name" value="STRESS RESPONSE REGULATOR PROTEIN 1"/>
    <property type="match status" value="1"/>
</dbReference>
<evidence type="ECO:0000256" key="1">
    <source>
        <dbReference type="ARBA" id="ARBA00022553"/>
    </source>
</evidence>
<dbReference type="PROSITE" id="PS50110">
    <property type="entry name" value="RESPONSE_REGULATORY"/>
    <property type="match status" value="1"/>
</dbReference>
<dbReference type="InterPro" id="IPR050595">
    <property type="entry name" value="Bact_response_regulator"/>
</dbReference>
<evidence type="ECO:0000313" key="6">
    <source>
        <dbReference type="Proteomes" id="UP000319732"/>
    </source>
</evidence>
<dbReference type="GO" id="GO:0000160">
    <property type="term" value="P:phosphorelay signal transduction system"/>
    <property type="evidence" value="ECO:0007669"/>
    <property type="project" value="UniProtKB-KW"/>
</dbReference>
<keyword evidence="1 3" id="KW-0597">Phosphoprotein</keyword>
<gene>
    <name evidence="5" type="ORF">FKG94_15470</name>
</gene>
<dbReference type="OrthoDB" id="5703386at2"/>
<evidence type="ECO:0000259" key="4">
    <source>
        <dbReference type="PROSITE" id="PS50110"/>
    </source>
</evidence>
<organism evidence="5 6">
    <name type="scientific">Exilibacterium tricleocarpae</name>
    <dbReference type="NCBI Taxonomy" id="2591008"/>
    <lineage>
        <taxon>Bacteria</taxon>
        <taxon>Pseudomonadati</taxon>
        <taxon>Pseudomonadota</taxon>
        <taxon>Gammaproteobacteria</taxon>
        <taxon>Cellvibrionales</taxon>
        <taxon>Cellvibrionaceae</taxon>
        <taxon>Exilibacterium</taxon>
    </lineage>
</organism>
<dbReference type="Pfam" id="PF12728">
    <property type="entry name" value="HTH_17"/>
    <property type="match status" value="1"/>
</dbReference>
<name>A0A545TFN0_9GAMM</name>
<dbReference type="Gene3D" id="3.40.50.2300">
    <property type="match status" value="1"/>
</dbReference>
<evidence type="ECO:0000256" key="3">
    <source>
        <dbReference type="PROSITE-ProRule" id="PRU00169"/>
    </source>
</evidence>
<dbReference type="Proteomes" id="UP000319732">
    <property type="component" value="Unassembled WGS sequence"/>
</dbReference>
<dbReference type="InterPro" id="IPR001789">
    <property type="entry name" value="Sig_transdc_resp-reg_receiver"/>
</dbReference>
<feature type="domain" description="Response regulatory" evidence="4">
    <location>
        <begin position="76"/>
        <end position="190"/>
    </location>
</feature>
<proteinExistence type="predicted"/>
<dbReference type="Pfam" id="PF00072">
    <property type="entry name" value="Response_reg"/>
    <property type="match status" value="1"/>
</dbReference>
<accession>A0A545TFN0</accession>
<dbReference type="PANTHER" id="PTHR44591:SF14">
    <property type="entry name" value="PROTEIN PILG"/>
    <property type="match status" value="1"/>
</dbReference>
<reference evidence="5 6" key="1">
    <citation type="submission" date="2019-06" db="EMBL/GenBank/DDBJ databases">
        <title>Whole genome sequence for Cellvibrionaceae sp. R142.</title>
        <authorList>
            <person name="Wang G."/>
        </authorList>
    </citation>
    <scope>NUCLEOTIDE SEQUENCE [LARGE SCALE GENOMIC DNA]</scope>
    <source>
        <strain evidence="5 6">R142</strain>
    </source>
</reference>
<feature type="modified residue" description="4-aspartylphosphate" evidence="3">
    <location>
        <position position="125"/>
    </location>
</feature>
<evidence type="ECO:0000313" key="5">
    <source>
        <dbReference type="EMBL" id="TQV76008.1"/>
    </source>
</evidence>
<dbReference type="AlphaFoldDB" id="A0A545TFN0"/>
<dbReference type="SMART" id="SM00448">
    <property type="entry name" value="REC"/>
    <property type="match status" value="1"/>
</dbReference>